<reference evidence="12" key="1">
    <citation type="submission" date="2025-08" db="UniProtKB">
        <authorList>
            <consortium name="Ensembl"/>
        </authorList>
    </citation>
    <scope>IDENTIFICATION</scope>
</reference>
<feature type="transmembrane region" description="Helical" evidence="10">
    <location>
        <begin position="44"/>
        <end position="68"/>
    </location>
</feature>
<dbReference type="InterPro" id="IPR000276">
    <property type="entry name" value="GPCR_Rhodpsn"/>
</dbReference>
<proteinExistence type="inferred from homology"/>
<dbReference type="InterPro" id="IPR050569">
    <property type="entry name" value="TAAR"/>
</dbReference>
<evidence type="ECO:0000256" key="6">
    <source>
        <dbReference type="ARBA" id="ARBA00023136"/>
    </source>
</evidence>
<dbReference type="InterPro" id="IPR017452">
    <property type="entry name" value="GPCR_Rhodpsn_7TM"/>
</dbReference>
<evidence type="ECO:0000259" key="11">
    <source>
        <dbReference type="PROSITE" id="PS50262"/>
    </source>
</evidence>
<keyword evidence="3 9" id="KW-0812">Transmembrane</keyword>
<feature type="transmembrane region" description="Helical" evidence="10">
    <location>
        <begin position="12"/>
        <end position="32"/>
    </location>
</feature>
<evidence type="ECO:0000313" key="13">
    <source>
        <dbReference type="Proteomes" id="UP000261600"/>
    </source>
</evidence>
<feature type="transmembrane region" description="Helical" evidence="10">
    <location>
        <begin position="217"/>
        <end position="237"/>
    </location>
</feature>
<accession>A0A3Q3IZ44</accession>
<protein>
    <recommendedName>
        <fullName evidence="11">G-protein coupled receptors family 1 profile domain-containing protein</fullName>
    </recommendedName>
</protein>
<evidence type="ECO:0000313" key="12">
    <source>
        <dbReference type="Ensembl" id="ENSMALP00000010949.1"/>
    </source>
</evidence>
<dbReference type="Gene3D" id="1.20.1070.10">
    <property type="entry name" value="Rhodopsin 7-helix transmembrane proteins"/>
    <property type="match status" value="1"/>
</dbReference>
<dbReference type="Pfam" id="PF00001">
    <property type="entry name" value="7tm_1"/>
    <property type="match status" value="1"/>
</dbReference>
<dbReference type="Ensembl" id="ENSMALT00000011181.1">
    <property type="protein sequence ID" value="ENSMALP00000010949.1"/>
    <property type="gene ID" value="ENSMALG00000007802.1"/>
</dbReference>
<dbReference type="GO" id="GO:0005886">
    <property type="term" value="C:plasma membrane"/>
    <property type="evidence" value="ECO:0007669"/>
    <property type="project" value="UniProtKB-SubCell"/>
</dbReference>
<keyword evidence="4 10" id="KW-1133">Transmembrane helix</keyword>
<dbReference type="AlphaFoldDB" id="A0A3Q3IZ44"/>
<feature type="transmembrane region" description="Helical" evidence="10">
    <location>
        <begin position="74"/>
        <end position="104"/>
    </location>
</feature>
<evidence type="ECO:0000256" key="9">
    <source>
        <dbReference type="RuleBase" id="RU000688"/>
    </source>
</evidence>
<feature type="transmembrane region" description="Helical" evidence="10">
    <location>
        <begin position="125"/>
        <end position="145"/>
    </location>
</feature>
<dbReference type="PANTHER" id="PTHR24249:SF381">
    <property type="entry name" value="TRACE AMINE ASSOCIATED RECEPTOR 19P-RELATED"/>
    <property type="match status" value="1"/>
</dbReference>
<keyword evidence="8 9" id="KW-0807">Transducer</keyword>
<comment type="similarity">
    <text evidence="9">Belongs to the G-protein coupled receptor 1 family.</text>
</comment>
<dbReference type="PRINTS" id="PR00237">
    <property type="entry name" value="GPCRRHODOPSN"/>
</dbReference>
<dbReference type="Proteomes" id="UP000261600">
    <property type="component" value="Unplaced"/>
</dbReference>
<sequence length="273" mass="30620">MVCIAGSKSNLFPVHVGLRQGCPLSLVLFIIFRDRISRCSLHTPTNLLILSLAVSDFLLGLFLLFQIMHIDGCWFLGDLVCAVFHYVAYIASASSIGVMVLICVDRYVAICDPLQYSTKVTQRRVKICLCLCWICSVIFHSLILMDILEQPGRYKSCLGECTFVFNHISNVLSATFSFIVPITVIVILYTRVFVVAVSQARAMRSHMAAVTLHARTLGIVVLIFIICFCPFHIITLTGHTNLLSDSSGPYIIYFYHHQNNMLDIMNDVTEKSI</sequence>
<organism evidence="12 13">
    <name type="scientific">Monopterus albus</name>
    <name type="common">Swamp eel</name>
    <dbReference type="NCBI Taxonomy" id="43700"/>
    <lineage>
        <taxon>Eukaryota</taxon>
        <taxon>Metazoa</taxon>
        <taxon>Chordata</taxon>
        <taxon>Craniata</taxon>
        <taxon>Vertebrata</taxon>
        <taxon>Euteleostomi</taxon>
        <taxon>Actinopterygii</taxon>
        <taxon>Neopterygii</taxon>
        <taxon>Teleostei</taxon>
        <taxon>Neoteleostei</taxon>
        <taxon>Acanthomorphata</taxon>
        <taxon>Anabantaria</taxon>
        <taxon>Synbranchiformes</taxon>
        <taxon>Synbranchidae</taxon>
        <taxon>Monopterus</taxon>
    </lineage>
</organism>
<dbReference type="PROSITE" id="PS00237">
    <property type="entry name" value="G_PROTEIN_RECEP_F1_1"/>
    <property type="match status" value="1"/>
</dbReference>
<reference evidence="12" key="2">
    <citation type="submission" date="2025-09" db="UniProtKB">
        <authorList>
            <consortium name="Ensembl"/>
        </authorList>
    </citation>
    <scope>IDENTIFICATION</scope>
</reference>
<dbReference type="PROSITE" id="PS50262">
    <property type="entry name" value="G_PROTEIN_RECEP_F1_2"/>
    <property type="match status" value="1"/>
</dbReference>
<dbReference type="GO" id="GO:0001594">
    <property type="term" value="F:trace-amine receptor activity"/>
    <property type="evidence" value="ECO:0007669"/>
    <property type="project" value="TreeGrafter"/>
</dbReference>
<feature type="domain" description="G-protein coupled receptors family 1 profile" evidence="11">
    <location>
        <begin position="23"/>
        <end position="273"/>
    </location>
</feature>
<keyword evidence="7 9" id="KW-0675">Receptor</keyword>
<evidence type="ECO:0000256" key="1">
    <source>
        <dbReference type="ARBA" id="ARBA00004651"/>
    </source>
</evidence>
<keyword evidence="2" id="KW-1003">Cell membrane</keyword>
<evidence type="ECO:0000256" key="10">
    <source>
        <dbReference type="SAM" id="Phobius"/>
    </source>
</evidence>
<dbReference type="PANTHER" id="PTHR24249">
    <property type="entry name" value="HISTAMINE RECEPTOR-RELATED G-PROTEIN COUPLED RECEPTOR"/>
    <property type="match status" value="1"/>
</dbReference>
<evidence type="ECO:0000256" key="2">
    <source>
        <dbReference type="ARBA" id="ARBA00022475"/>
    </source>
</evidence>
<evidence type="ECO:0000256" key="7">
    <source>
        <dbReference type="ARBA" id="ARBA00023170"/>
    </source>
</evidence>
<keyword evidence="6 10" id="KW-0472">Membrane</keyword>
<evidence type="ECO:0000256" key="4">
    <source>
        <dbReference type="ARBA" id="ARBA00022989"/>
    </source>
</evidence>
<evidence type="ECO:0000256" key="5">
    <source>
        <dbReference type="ARBA" id="ARBA00023040"/>
    </source>
</evidence>
<comment type="subcellular location">
    <subcellularLocation>
        <location evidence="1">Cell membrane</location>
        <topology evidence="1">Multi-pass membrane protein</topology>
    </subcellularLocation>
</comment>
<evidence type="ECO:0000256" key="8">
    <source>
        <dbReference type="ARBA" id="ARBA00023224"/>
    </source>
</evidence>
<dbReference type="SUPFAM" id="SSF81321">
    <property type="entry name" value="Family A G protein-coupled receptor-like"/>
    <property type="match status" value="1"/>
</dbReference>
<keyword evidence="5 9" id="KW-0297">G-protein coupled receptor</keyword>
<keyword evidence="13" id="KW-1185">Reference proteome</keyword>
<feature type="transmembrane region" description="Helical" evidence="10">
    <location>
        <begin position="176"/>
        <end position="197"/>
    </location>
</feature>
<evidence type="ECO:0000256" key="3">
    <source>
        <dbReference type="ARBA" id="ARBA00022692"/>
    </source>
</evidence>
<name>A0A3Q3IZ44_MONAL</name>